<sequence>MRRRGFTLIELLVVIAIIAILIGLLLPAVQKVREAAARMKCQNNLKQIGLAAHNFHDANNALPSSQYMSPPNTPNRAATPMFDVLSGFVYLLPYMEQGALKDAIYNDPVFTAGNVGPNSPSTFAPWKVIVSTYQCPSDSGLLDASGWGPRSYQMVVGDRPDANNNTAATRGVFKNFNPTINGATAPERHGNTLLQITDGTSNTVMFAERKRAVGTNDIGRIGSTNGSYVPRDCLSTWNGTQFTSFTGTNTGWIASSRYQDGRSFYATVHTILPPNSPSCAVNPSNGNGSGWGFFSATSNHSGGVNVAFADGSVRFIPNAIDTGTLTVDATSFSSGASPYGVWGAMGTAAGGEVIPGS</sequence>
<keyword evidence="4" id="KW-1185">Reference proteome</keyword>
<keyword evidence="1" id="KW-1133">Transmembrane helix</keyword>
<dbReference type="InterPro" id="IPR012902">
    <property type="entry name" value="N_methyl_site"/>
</dbReference>
<dbReference type="Pfam" id="PF07596">
    <property type="entry name" value="SBP_bac_10"/>
    <property type="match status" value="1"/>
</dbReference>
<organism evidence="3 4">
    <name type="scientific">Gemmata obscuriglobus</name>
    <dbReference type="NCBI Taxonomy" id="114"/>
    <lineage>
        <taxon>Bacteria</taxon>
        <taxon>Pseudomonadati</taxon>
        <taxon>Planctomycetota</taxon>
        <taxon>Planctomycetia</taxon>
        <taxon>Gemmatales</taxon>
        <taxon>Gemmataceae</taxon>
        <taxon>Gemmata</taxon>
    </lineage>
</organism>
<evidence type="ECO:0000313" key="4">
    <source>
        <dbReference type="Proteomes" id="UP000245802"/>
    </source>
</evidence>
<evidence type="ECO:0000313" key="3">
    <source>
        <dbReference type="EMBL" id="AWM39092.1"/>
    </source>
</evidence>
<reference evidence="3 4" key="1">
    <citation type="submission" date="2018-01" db="EMBL/GenBank/DDBJ databases">
        <title>G. obscuriglobus.</title>
        <authorList>
            <person name="Franke J."/>
            <person name="Blomberg W."/>
            <person name="Selmecki A."/>
        </authorList>
    </citation>
    <scope>NUCLEOTIDE SEQUENCE [LARGE SCALE GENOMIC DNA]</scope>
    <source>
        <strain evidence="3 4">DSM 5831</strain>
    </source>
</reference>
<dbReference type="Proteomes" id="UP000245802">
    <property type="component" value="Chromosome"/>
</dbReference>
<keyword evidence="1" id="KW-0472">Membrane</keyword>
<accession>A0A2Z3H436</accession>
<dbReference type="AlphaFoldDB" id="A0A2Z3H436"/>
<dbReference type="InterPro" id="IPR011453">
    <property type="entry name" value="DUF1559"/>
</dbReference>
<evidence type="ECO:0000259" key="2">
    <source>
        <dbReference type="Pfam" id="PF07596"/>
    </source>
</evidence>
<dbReference type="InterPro" id="IPR027558">
    <property type="entry name" value="Pre_pil_HX9DG_C"/>
</dbReference>
<keyword evidence="1" id="KW-0812">Transmembrane</keyword>
<dbReference type="Pfam" id="PF07963">
    <property type="entry name" value="N_methyl"/>
    <property type="match status" value="1"/>
</dbReference>
<gene>
    <name evidence="3" type="ORF">C1280_20285</name>
</gene>
<dbReference type="SUPFAM" id="SSF54523">
    <property type="entry name" value="Pili subunits"/>
    <property type="match status" value="1"/>
</dbReference>
<feature type="transmembrane region" description="Helical" evidence="1">
    <location>
        <begin position="7"/>
        <end position="29"/>
    </location>
</feature>
<dbReference type="NCBIfam" id="TIGR02532">
    <property type="entry name" value="IV_pilin_GFxxxE"/>
    <property type="match status" value="1"/>
</dbReference>
<dbReference type="Gene3D" id="3.30.700.10">
    <property type="entry name" value="Glycoprotein, Type 4 Pilin"/>
    <property type="match status" value="1"/>
</dbReference>
<dbReference type="OrthoDB" id="241541at2"/>
<feature type="domain" description="DUF1559" evidence="2">
    <location>
        <begin position="30"/>
        <end position="322"/>
    </location>
</feature>
<proteinExistence type="predicted"/>
<dbReference type="PANTHER" id="PTHR30093">
    <property type="entry name" value="GENERAL SECRETION PATHWAY PROTEIN G"/>
    <property type="match status" value="1"/>
</dbReference>
<dbReference type="PANTHER" id="PTHR30093:SF2">
    <property type="entry name" value="TYPE II SECRETION SYSTEM PROTEIN H"/>
    <property type="match status" value="1"/>
</dbReference>
<dbReference type="NCBIfam" id="TIGR04294">
    <property type="entry name" value="pre_pil_HX9DG"/>
    <property type="match status" value="1"/>
</dbReference>
<name>A0A2Z3H436_9BACT</name>
<dbReference type="InterPro" id="IPR045584">
    <property type="entry name" value="Pilin-like"/>
</dbReference>
<dbReference type="RefSeq" id="WP_010037045.1">
    <property type="nucleotide sequence ID" value="NZ_CP025958.1"/>
</dbReference>
<dbReference type="EMBL" id="CP025958">
    <property type="protein sequence ID" value="AWM39092.1"/>
    <property type="molecule type" value="Genomic_DNA"/>
</dbReference>
<protein>
    <submittedName>
        <fullName evidence="3">Prepilin-type cleavage/methylation domain-containing protein</fullName>
    </submittedName>
</protein>
<evidence type="ECO:0000256" key="1">
    <source>
        <dbReference type="SAM" id="Phobius"/>
    </source>
</evidence>
<dbReference type="PROSITE" id="PS00409">
    <property type="entry name" value="PROKAR_NTER_METHYL"/>
    <property type="match status" value="1"/>
</dbReference>
<dbReference type="KEGG" id="gog:C1280_20285"/>